<dbReference type="EMBL" id="JACIEI010000003">
    <property type="protein sequence ID" value="MBB3993748.1"/>
    <property type="molecule type" value="Genomic_DNA"/>
</dbReference>
<accession>A0A7W6E8K2</accession>
<evidence type="ECO:0000313" key="1">
    <source>
        <dbReference type="EMBL" id="MBB3993748.1"/>
    </source>
</evidence>
<keyword evidence="2" id="KW-1185">Reference proteome</keyword>
<dbReference type="AlphaFoldDB" id="A0A7W6E8K2"/>
<dbReference type="Proteomes" id="UP000530268">
    <property type="component" value="Unassembled WGS sequence"/>
</dbReference>
<reference evidence="1 2" key="1">
    <citation type="submission" date="2020-08" db="EMBL/GenBank/DDBJ databases">
        <title>Genomic Encyclopedia of Type Strains, Phase IV (KMG-IV): sequencing the most valuable type-strain genomes for metagenomic binning, comparative biology and taxonomic classification.</title>
        <authorList>
            <person name="Goeker M."/>
        </authorList>
    </citation>
    <scope>NUCLEOTIDE SEQUENCE [LARGE SCALE GENOMIC DNA]</scope>
    <source>
        <strain evidence="1 2">DSM 102234</strain>
    </source>
</reference>
<protein>
    <submittedName>
        <fullName evidence="1">3-methyladenine DNA glycosylase AlkC</fullName>
    </submittedName>
</protein>
<comment type="caution">
    <text evidence="1">The sequence shown here is derived from an EMBL/GenBank/DDBJ whole genome shotgun (WGS) entry which is preliminary data.</text>
</comment>
<dbReference type="InterPro" id="IPR014825">
    <property type="entry name" value="DNA_alkylation"/>
</dbReference>
<name>A0A7W6E8K2_9RHOB</name>
<sequence length="373" mass="41143">MAEKFSLKDHLFNPETVGLLAAEFAAGVPDFDAARFTSEALTGFPERELMARMEWMADCLEGQLADDFPTMADQLLAALPAPLDPAKVDDDFGHFRHGVHGILVARHGLEDHRARAMEVLYEATQRFSMEFYIRAFLNRWPEETLAQLAVWAQDDNYHVRRLVSEGTRPRLPWAQNVGLTPEQTLPLLDSLHADRARFVTRSVANHLNDLSKVVPDQVIETLSSWGRLSKQGANELDWMTRHALRTLIKQGHSGAMTALGYSADAPVTAQIVLGQTQVPIGGALGFEVSLNSDVDLPVLVDYRIGFSRPSGKQAEKVFKLKVGQIVAGKPLVLKKAHKFKGGATTFTLHSGAHSIMVQVNGRDVASAVFDLTE</sequence>
<dbReference type="RefSeq" id="WP_184564113.1">
    <property type="nucleotide sequence ID" value="NZ_JACIEI010000003.1"/>
</dbReference>
<dbReference type="Pfam" id="PF08713">
    <property type="entry name" value="DNA_alkylation"/>
    <property type="match status" value="1"/>
</dbReference>
<proteinExistence type="predicted"/>
<dbReference type="Gene3D" id="1.25.40.290">
    <property type="entry name" value="ARM repeat domains"/>
    <property type="match status" value="1"/>
</dbReference>
<dbReference type="SUPFAM" id="SSF48371">
    <property type="entry name" value="ARM repeat"/>
    <property type="match status" value="1"/>
</dbReference>
<dbReference type="InterPro" id="IPR016024">
    <property type="entry name" value="ARM-type_fold"/>
</dbReference>
<organism evidence="1 2">
    <name type="scientific">Sulfitobacter undariae</name>
    <dbReference type="NCBI Taxonomy" id="1563671"/>
    <lineage>
        <taxon>Bacteria</taxon>
        <taxon>Pseudomonadati</taxon>
        <taxon>Pseudomonadota</taxon>
        <taxon>Alphaproteobacteria</taxon>
        <taxon>Rhodobacterales</taxon>
        <taxon>Roseobacteraceae</taxon>
        <taxon>Sulfitobacter</taxon>
    </lineage>
</organism>
<gene>
    <name evidence="1" type="ORF">GGR95_001379</name>
</gene>
<evidence type="ECO:0000313" key="2">
    <source>
        <dbReference type="Proteomes" id="UP000530268"/>
    </source>
</evidence>